<evidence type="ECO:0000259" key="7">
    <source>
        <dbReference type="PROSITE" id="PS51293"/>
    </source>
</evidence>
<protein>
    <submittedName>
        <fullName evidence="9">Uncharacterized protein</fullName>
    </submittedName>
</protein>
<feature type="domain" description="Myb-like" evidence="6">
    <location>
        <begin position="28"/>
        <end position="79"/>
    </location>
</feature>
<feature type="domain" description="HTH myb-type" evidence="8">
    <location>
        <begin position="84"/>
        <end position="135"/>
    </location>
</feature>
<dbReference type="InterPro" id="IPR009057">
    <property type="entry name" value="Homeodomain-like_sf"/>
</dbReference>
<dbReference type="PANTHER" id="PTHR46621">
    <property type="entry name" value="SNRNA-ACTIVATING PROTEIN COMPLEX SUBUNIT 4"/>
    <property type="match status" value="1"/>
</dbReference>
<evidence type="ECO:0000259" key="6">
    <source>
        <dbReference type="PROSITE" id="PS50090"/>
    </source>
</evidence>
<dbReference type="Pfam" id="PF00249">
    <property type="entry name" value="Myb_DNA-binding"/>
    <property type="match status" value="1"/>
</dbReference>
<dbReference type="PROSITE" id="PS51294">
    <property type="entry name" value="HTH_MYB"/>
    <property type="match status" value="3"/>
</dbReference>
<sequence length="481" mass="56758">MSQYEDSKDFEDSEGRGFNEDTNLVKKVSNSKGGKWTEEEDKLLRRTIETYGAKNWKKICSYIPGRTSTQCLHRWKKILQPGLVKGPWNIKEDQLLRKWVKENGPARWSEATSLIKGRSGKQIRERWFNTLDPKLKKGNWNSEEEQILIQLVMKFGPKWSKLVGFFSGRTENSIKNRLYCILRKIANEKRKAGDIDHKYLDPELKELQCTAEELLDFQGDALKNYEPNVITLPPNLDINHPYVLINNTQKRMKTGMNSEQIAIPHIQNSHSPTYHQTNRLYEAERDQMNPHDSRREMHIQRQMEPYERANFMNRNSEHLNELSQNLAKKNYQRHRIENPPPLQYPSHYPERSGHYLSNSMGMYEPRSNPLPFQPVERCYKNEPMLMKDPSHFQRLTDHNHNIEKEAFIANEQKQKDLPISQRTRNRSKIEIKCDEGQAQDIGQENKEGSIKEKIDLYYSRLKDLKSLEKMIMDELDKKNST</sequence>
<dbReference type="GO" id="GO:0019185">
    <property type="term" value="C:snRNA-activating protein complex"/>
    <property type="evidence" value="ECO:0007669"/>
    <property type="project" value="TreeGrafter"/>
</dbReference>
<dbReference type="InterPro" id="IPR001005">
    <property type="entry name" value="SANT/Myb"/>
</dbReference>
<evidence type="ECO:0000256" key="4">
    <source>
        <dbReference type="ARBA" id="ARBA00023242"/>
    </source>
</evidence>
<evidence type="ECO:0000256" key="2">
    <source>
        <dbReference type="ARBA" id="ARBA00023125"/>
    </source>
</evidence>
<evidence type="ECO:0000256" key="1">
    <source>
        <dbReference type="ARBA" id="ARBA00023015"/>
    </source>
</evidence>
<feature type="domain" description="HTH myb-type" evidence="8">
    <location>
        <begin position="32"/>
        <end position="83"/>
    </location>
</feature>
<dbReference type="FunFam" id="1.10.10.60:FF:000016">
    <property type="entry name" value="Transcriptional activator Myb isoform A"/>
    <property type="match status" value="1"/>
</dbReference>
<dbReference type="Pfam" id="PF13921">
    <property type="entry name" value="Myb_DNA-bind_6"/>
    <property type="match status" value="1"/>
</dbReference>
<keyword evidence="4" id="KW-0539">Nucleus</keyword>
<dbReference type="GO" id="GO:0042795">
    <property type="term" value="P:snRNA transcription by RNA polymerase II"/>
    <property type="evidence" value="ECO:0007669"/>
    <property type="project" value="TreeGrafter"/>
</dbReference>
<dbReference type="Gene3D" id="1.10.10.60">
    <property type="entry name" value="Homeodomain-like"/>
    <property type="match status" value="3"/>
</dbReference>
<feature type="domain" description="HTH myb-type" evidence="8">
    <location>
        <begin position="136"/>
        <end position="186"/>
    </location>
</feature>
<feature type="region of interest" description="Disordered" evidence="5">
    <location>
        <begin position="1"/>
        <end position="24"/>
    </location>
</feature>
<dbReference type="SMART" id="SM00717">
    <property type="entry name" value="SANT"/>
    <property type="match status" value="3"/>
</dbReference>
<dbReference type="InterPro" id="IPR051575">
    <property type="entry name" value="Myb-like_DNA-bd"/>
</dbReference>
<dbReference type="EMBL" id="CAMPGE010007627">
    <property type="protein sequence ID" value="CAI2366542.1"/>
    <property type="molecule type" value="Genomic_DNA"/>
</dbReference>
<feature type="domain" description="SANT" evidence="7">
    <location>
        <begin position="31"/>
        <end position="80"/>
    </location>
</feature>
<evidence type="ECO:0000313" key="10">
    <source>
        <dbReference type="Proteomes" id="UP001295684"/>
    </source>
</evidence>
<dbReference type="Proteomes" id="UP001295684">
    <property type="component" value="Unassembled WGS sequence"/>
</dbReference>
<evidence type="ECO:0000256" key="5">
    <source>
        <dbReference type="SAM" id="MobiDB-lite"/>
    </source>
</evidence>
<reference evidence="9" key="1">
    <citation type="submission" date="2023-07" db="EMBL/GenBank/DDBJ databases">
        <authorList>
            <consortium name="AG Swart"/>
            <person name="Singh M."/>
            <person name="Singh A."/>
            <person name="Seah K."/>
            <person name="Emmerich C."/>
        </authorList>
    </citation>
    <scope>NUCLEOTIDE SEQUENCE</scope>
    <source>
        <strain evidence="9">DP1</strain>
    </source>
</reference>
<keyword evidence="2" id="KW-0238">DNA-binding</keyword>
<dbReference type="GO" id="GO:0042796">
    <property type="term" value="P:snRNA transcription by RNA polymerase III"/>
    <property type="evidence" value="ECO:0007669"/>
    <property type="project" value="TreeGrafter"/>
</dbReference>
<dbReference type="GO" id="GO:0001006">
    <property type="term" value="F:RNA polymerase III type 3 promoter sequence-specific DNA binding"/>
    <property type="evidence" value="ECO:0007669"/>
    <property type="project" value="TreeGrafter"/>
</dbReference>
<dbReference type="SUPFAM" id="SSF46689">
    <property type="entry name" value="Homeodomain-like"/>
    <property type="match status" value="2"/>
</dbReference>
<name>A0AAD1UCW9_EUPCR</name>
<dbReference type="CDD" id="cd00167">
    <property type="entry name" value="SANT"/>
    <property type="match status" value="3"/>
</dbReference>
<keyword evidence="3" id="KW-0804">Transcription</keyword>
<dbReference type="InterPro" id="IPR017930">
    <property type="entry name" value="Myb_dom"/>
</dbReference>
<keyword evidence="1" id="KW-0805">Transcription regulation</keyword>
<dbReference type="PROSITE" id="PS50090">
    <property type="entry name" value="MYB_LIKE"/>
    <property type="match status" value="3"/>
</dbReference>
<feature type="domain" description="Myb-like" evidence="6">
    <location>
        <begin position="132"/>
        <end position="182"/>
    </location>
</feature>
<dbReference type="InterPro" id="IPR017884">
    <property type="entry name" value="SANT_dom"/>
</dbReference>
<evidence type="ECO:0000256" key="3">
    <source>
        <dbReference type="ARBA" id="ARBA00023163"/>
    </source>
</evidence>
<dbReference type="AlphaFoldDB" id="A0AAD1UCW9"/>
<comment type="caution">
    <text evidence="9">The sequence shown here is derived from an EMBL/GenBank/DDBJ whole genome shotgun (WGS) entry which is preliminary data.</text>
</comment>
<keyword evidence="10" id="KW-1185">Reference proteome</keyword>
<accession>A0AAD1UCW9</accession>
<dbReference type="PROSITE" id="PS51293">
    <property type="entry name" value="SANT"/>
    <property type="match status" value="1"/>
</dbReference>
<dbReference type="PANTHER" id="PTHR46621:SF1">
    <property type="entry name" value="SNRNA-ACTIVATING PROTEIN COMPLEX SUBUNIT 4"/>
    <property type="match status" value="1"/>
</dbReference>
<organism evidence="9 10">
    <name type="scientific">Euplotes crassus</name>
    <dbReference type="NCBI Taxonomy" id="5936"/>
    <lineage>
        <taxon>Eukaryota</taxon>
        <taxon>Sar</taxon>
        <taxon>Alveolata</taxon>
        <taxon>Ciliophora</taxon>
        <taxon>Intramacronucleata</taxon>
        <taxon>Spirotrichea</taxon>
        <taxon>Hypotrichia</taxon>
        <taxon>Euplotida</taxon>
        <taxon>Euplotidae</taxon>
        <taxon>Moneuplotes</taxon>
    </lineage>
</organism>
<dbReference type="GO" id="GO:0000978">
    <property type="term" value="F:RNA polymerase II cis-regulatory region sequence-specific DNA binding"/>
    <property type="evidence" value="ECO:0007669"/>
    <property type="project" value="TreeGrafter"/>
</dbReference>
<proteinExistence type="predicted"/>
<gene>
    <name evidence="9" type="ORF">ECRASSUSDP1_LOCUS7815</name>
</gene>
<feature type="domain" description="Myb-like" evidence="6">
    <location>
        <begin position="80"/>
        <end position="131"/>
    </location>
</feature>
<evidence type="ECO:0000313" key="9">
    <source>
        <dbReference type="EMBL" id="CAI2366542.1"/>
    </source>
</evidence>
<evidence type="ECO:0000259" key="8">
    <source>
        <dbReference type="PROSITE" id="PS51294"/>
    </source>
</evidence>